<feature type="domain" description="DUF6875" evidence="1">
    <location>
        <begin position="21"/>
        <end position="196"/>
    </location>
</feature>
<dbReference type="EMBL" id="JAALHA020000007">
    <property type="protein sequence ID" value="MDR9896132.1"/>
    <property type="molecule type" value="Genomic_DNA"/>
</dbReference>
<evidence type="ECO:0000259" key="1">
    <source>
        <dbReference type="Pfam" id="PF21780"/>
    </source>
</evidence>
<keyword evidence="3" id="KW-1185">Reference proteome</keyword>
<accession>A0AAP5M9V7</accession>
<sequence length="230" mass="26707">MEIRTPSQIKQIQQDLPYLVETMEWVESFVAKPHPIVGRLGPVCPFVPHAIKSNSMRLGILRIKDLDIEQIADVVLHYRDIFQELEPQTGPDTLRKTLLLIVPDIDIEDALTIIDGVQKKVKPLFVESGMMIGEFHMRTESLGLHNPNFRPLRSPIPMFVLRNMVEVDIAFLQDENLHLRIKYLEAYLKHMEGTYSHRFEQKIKDQTRLTTARELVRLARDQLHLEADLV</sequence>
<gene>
    <name evidence="2" type="ORF">G7B40_016405</name>
</gene>
<reference evidence="3" key="1">
    <citation type="journal article" date="2021" name="Science">
        <title>Hunting the eagle killer: A cyanobacterial neurotoxin causes vacuolar myelinopathy.</title>
        <authorList>
            <person name="Breinlinger S."/>
            <person name="Phillips T.J."/>
            <person name="Haram B.N."/>
            <person name="Mares J."/>
            <person name="Martinez Yerena J.A."/>
            <person name="Hrouzek P."/>
            <person name="Sobotka R."/>
            <person name="Henderson W.M."/>
            <person name="Schmieder P."/>
            <person name="Williams S.M."/>
            <person name="Lauderdale J.D."/>
            <person name="Wilde H.D."/>
            <person name="Gerrin W."/>
            <person name="Kust A."/>
            <person name="Washington J.W."/>
            <person name="Wagner C."/>
            <person name="Geier B."/>
            <person name="Liebeke M."/>
            <person name="Enke H."/>
            <person name="Niedermeyer T.H.J."/>
            <person name="Wilde S.B."/>
        </authorList>
    </citation>
    <scope>NUCLEOTIDE SEQUENCE [LARGE SCALE GENOMIC DNA]</scope>
    <source>
        <strain evidence="3">Thurmond2011</strain>
    </source>
</reference>
<dbReference type="Pfam" id="PF21780">
    <property type="entry name" value="DUF6875"/>
    <property type="match status" value="1"/>
</dbReference>
<dbReference type="InterPro" id="IPR049240">
    <property type="entry name" value="DUF6875"/>
</dbReference>
<dbReference type="RefSeq" id="WP_208344455.1">
    <property type="nucleotide sequence ID" value="NZ_CAWQFN010000504.1"/>
</dbReference>
<dbReference type="AlphaFoldDB" id="A0AAP5M9V7"/>
<organism evidence="2 3">
    <name type="scientific">Aetokthonos hydrillicola Thurmond2011</name>
    <dbReference type="NCBI Taxonomy" id="2712845"/>
    <lineage>
        <taxon>Bacteria</taxon>
        <taxon>Bacillati</taxon>
        <taxon>Cyanobacteriota</taxon>
        <taxon>Cyanophyceae</taxon>
        <taxon>Nostocales</taxon>
        <taxon>Hapalosiphonaceae</taxon>
        <taxon>Aetokthonos</taxon>
    </lineage>
</organism>
<evidence type="ECO:0000313" key="2">
    <source>
        <dbReference type="EMBL" id="MDR9896132.1"/>
    </source>
</evidence>
<name>A0AAP5M9V7_9CYAN</name>
<comment type="caution">
    <text evidence="2">The sequence shown here is derived from an EMBL/GenBank/DDBJ whole genome shotgun (WGS) entry which is preliminary data.</text>
</comment>
<dbReference type="Proteomes" id="UP000667802">
    <property type="component" value="Unassembled WGS sequence"/>
</dbReference>
<proteinExistence type="predicted"/>
<protein>
    <recommendedName>
        <fullName evidence="1">DUF6875 domain-containing protein</fullName>
    </recommendedName>
</protein>
<evidence type="ECO:0000313" key="3">
    <source>
        <dbReference type="Proteomes" id="UP000667802"/>
    </source>
</evidence>